<evidence type="ECO:0000256" key="1">
    <source>
        <dbReference type="SAM" id="SignalP"/>
    </source>
</evidence>
<dbReference type="RefSeq" id="WP_090555906.1">
    <property type="nucleotide sequence ID" value="NZ_FNRA01000003.1"/>
</dbReference>
<evidence type="ECO:0000313" key="2">
    <source>
        <dbReference type="EMBL" id="SEA45439.1"/>
    </source>
</evidence>
<gene>
    <name evidence="2" type="ORF">SAMN05443550_103278</name>
</gene>
<proteinExistence type="predicted"/>
<dbReference type="Proteomes" id="UP000198850">
    <property type="component" value="Unassembled WGS sequence"/>
</dbReference>
<accession>A0A1H4BBB8</accession>
<reference evidence="2 3" key="1">
    <citation type="submission" date="2016-10" db="EMBL/GenBank/DDBJ databases">
        <authorList>
            <person name="de Groot N.N."/>
        </authorList>
    </citation>
    <scope>NUCLEOTIDE SEQUENCE [LARGE SCALE GENOMIC DNA]</scope>
    <source>
        <strain evidence="2 3">DSM 19033</strain>
    </source>
</reference>
<feature type="signal peptide" evidence="1">
    <location>
        <begin position="1"/>
        <end position="24"/>
    </location>
</feature>
<name>A0A1H4BBB8_9SPHI</name>
<keyword evidence="1" id="KW-0732">Signal</keyword>
<keyword evidence="3" id="KW-1185">Reference proteome</keyword>
<dbReference type="EMBL" id="FNRA01000003">
    <property type="protein sequence ID" value="SEA45439.1"/>
    <property type="molecule type" value="Genomic_DNA"/>
</dbReference>
<protein>
    <submittedName>
        <fullName evidence="2">Uncharacterized protein</fullName>
    </submittedName>
</protein>
<organism evidence="2 3">
    <name type="scientific">Pedobacter hartonius</name>
    <dbReference type="NCBI Taxonomy" id="425514"/>
    <lineage>
        <taxon>Bacteria</taxon>
        <taxon>Pseudomonadati</taxon>
        <taxon>Bacteroidota</taxon>
        <taxon>Sphingobacteriia</taxon>
        <taxon>Sphingobacteriales</taxon>
        <taxon>Sphingobacteriaceae</taxon>
        <taxon>Pedobacter</taxon>
    </lineage>
</organism>
<feature type="chain" id="PRO_5011598703" evidence="1">
    <location>
        <begin position="25"/>
        <end position="162"/>
    </location>
</feature>
<evidence type="ECO:0000313" key="3">
    <source>
        <dbReference type="Proteomes" id="UP000198850"/>
    </source>
</evidence>
<dbReference type="OrthoDB" id="9809206at2"/>
<dbReference type="AlphaFoldDB" id="A0A1H4BBB8"/>
<sequence>MIKFLSRSLIIIGACLCACMVLYAQSRDTTRVRNGKDSTINSFVIKMQAFAKTSARKSADEFAADKATLAQNSIFKQIKKTVHKAKIYLKTNVDTIGTRAQLEMTEKNFVTAGNGVFTNKGKVQTFRNLTATAKILTELLNKANTSKAWLDRHQEQLIGFRH</sequence>